<feature type="domain" description="DUF4180" evidence="1">
    <location>
        <begin position="16"/>
        <end position="124"/>
    </location>
</feature>
<evidence type="ECO:0000259" key="1">
    <source>
        <dbReference type="Pfam" id="PF13788"/>
    </source>
</evidence>
<proteinExistence type="predicted"/>
<dbReference type="Proteomes" id="UP000007364">
    <property type="component" value="Unassembled WGS sequence"/>
</dbReference>
<dbReference type="PATRIC" id="fig|555500.3.peg.1776"/>
<comment type="caution">
    <text evidence="2">The sequence shown here is derived from an EMBL/GenBank/DDBJ whole genome shotgun (WGS) entry which is preliminary data.</text>
</comment>
<dbReference type="EMBL" id="AMSG01000009">
    <property type="protein sequence ID" value="EKF55286.1"/>
    <property type="molecule type" value="Genomic_DNA"/>
</dbReference>
<dbReference type="Pfam" id="PF13788">
    <property type="entry name" value="DUF4180"/>
    <property type="match status" value="1"/>
</dbReference>
<evidence type="ECO:0000313" key="2">
    <source>
        <dbReference type="EMBL" id="EKF55286.1"/>
    </source>
</evidence>
<dbReference type="eggNOG" id="COG1695">
    <property type="taxonomic scope" value="Bacteria"/>
</dbReference>
<reference evidence="2 3" key="1">
    <citation type="journal article" date="2012" name="J. Bacteriol.">
        <title>Genome Sequence of Galbibacter marinum Type Strain ck-I2-15.</title>
        <authorList>
            <person name="Lai Q."/>
            <person name="Li C."/>
            <person name="Shao Z."/>
        </authorList>
    </citation>
    <scope>NUCLEOTIDE SEQUENCE [LARGE SCALE GENOMIC DNA]</scope>
    <source>
        <strain evidence="3">ck-I2-15</strain>
    </source>
</reference>
<accession>K2Q3A4</accession>
<dbReference type="RefSeq" id="WP_008991570.1">
    <property type="nucleotide sequence ID" value="NZ_AMSG01000009.1"/>
</dbReference>
<protein>
    <recommendedName>
        <fullName evidence="1">DUF4180 domain-containing protein</fullName>
    </recommendedName>
</protein>
<keyword evidence="3" id="KW-1185">Reference proteome</keyword>
<organism evidence="2 3">
    <name type="scientific">Galbibacter marinus</name>
    <dbReference type="NCBI Taxonomy" id="555500"/>
    <lineage>
        <taxon>Bacteria</taxon>
        <taxon>Pseudomonadati</taxon>
        <taxon>Bacteroidota</taxon>
        <taxon>Flavobacteriia</taxon>
        <taxon>Flavobacteriales</taxon>
        <taxon>Flavobacteriaceae</taxon>
        <taxon>Galbibacter</taxon>
    </lineage>
</organism>
<name>K2Q3A4_9FLAO</name>
<evidence type="ECO:0000313" key="3">
    <source>
        <dbReference type="Proteomes" id="UP000007364"/>
    </source>
</evidence>
<dbReference type="InterPro" id="IPR025438">
    <property type="entry name" value="DUF4180"/>
</dbReference>
<dbReference type="STRING" id="555500.I215_08576"/>
<gene>
    <name evidence="2" type="ORF">I215_08576</name>
</gene>
<sequence>MIKTIKKVVVKKHSENGIEIAEVLSDQLLINNESDGLDLVGTLYFQGYDRMILHKDTITPKFFDLKTGLAGEVLQKFSNYRMRLVIVGDFKSHTSESLQAFIYECNQGKIVNMVEKLSQAIERLSN</sequence>
<dbReference type="AlphaFoldDB" id="K2Q3A4"/>